<dbReference type="Proteomes" id="UP000240883">
    <property type="component" value="Unassembled WGS sequence"/>
</dbReference>
<sequence length="233" mass="26927">MPYCTSCGYFFEGRGNYCGLHNPYYPTKTRDHHIYTDSAEPLGIRYGTGRFQNQYSNPHRHRPHSKVHRAKGHDIYDYNNDALQLDNNQGALTKYNVTNDIAISNSPRSLNTMLHAAATVFQDLAANHAIDHMRFSVAPNGTRYVSAHANKEREQCQTCQKWFPDSMRLDHHKREFGSGCEAHAMCFRDDEAYFHGCDAKHDRCFVRGCASIYRREGGWKNVVVEDHVRTWHQ</sequence>
<keyword evidence="2" id="KW-1185">Reference proteome</keyword>
<proteinExistence type="predicted"/>
<accession>A0A2T2N9Z2</accession>
<dbReference type="OrthoDB" id="3791698at2759"/>
<gene>
    <name evidence="1" type="ORF">BS50DRAFT_141392</name>
</gene>
<dbReference type="EMBL" id="KZ678142">
    <property type="protein sequence ID" value="PSN62247.1"/>
    <property type="molecule type" value="Genomic_DNA"/>
</dbReference>
<organism evidence="1 2">
    <name type="scientific">Corynespora cassiicola Philippines</name>
    <dbReference type="NCBI Taxonomy" id="1448308"/>
    <lineage>
        <taxon>Eukaryota</taxon>
        <taxon>Fungi</taxon>
        <taxon>Dikarya</taxon>
        <taxon>Ascomycota</taxon>
        <taxon>Pezizomycotina</taxon>
        <taxon>Dothideomycetes</taxon>
        <taxon>Pleosporomycetidae</taxon>
        <taxon>Pleosporales</taxon>
        <taxon>Corynesporascaceae</taxon>
        <taxon>Corynespora</taxon>
    </lineage>
</organism>
<reference evidence="1 2" key="1">
    <citation type="journal article" date="2018" name="Front. Microbiol.">
        <title>Genome-Wide Analysis of Corynespora cassiicola Leaf Fall Disease Putative Effectors.</title>
        <authorList>
            <person name="Lopez D."/>
            <person name="Ribeiro S."/>
            <person name="Label P."/>
            <person name="Fumanal B."/>
            <person name="Venisse J.S."/>
            <person name="Kohler A."/>
            <person name="de Oliveira R.R."/>
            <person name="Labutti K."/>
            <person name="Lipzen A."/>
            <person name="Lail K."/>
            <person name="Bauer D."/>
            <person name="Ohm R.A."/>
            <person name="Barry K.W."/>
            <person name="Spatafora J."/>
            <person name="Grigoriev I.V."/>
            <person name="Martin F.M."/>
            <person name="Pujade-Renaud V."/>
        </authorList>
    </citation>
    <scope>NUCLEOTIDE SEQUENCE [LARGE SCALE GENOMIC DNA]</scope>
    <source>
        <strain evidence="1 2">Philippines</strain>
    </source>
</reference>
<evidence type="ECO:0000313" key="2">
    <source>
        <dbReference type="Proteomes" id="UP000240883"/>
    </source>
</evidence>
<dbReference type="AlphaFoldDB" id="A0A2T2N9Z2"/>
<name>A0A2T2N9Z2_CORCC</name>
<protein>
    <submittedName>
        <fullName evidence="1">Uncharacterized protein</fullName>
    </submittedName>
</protein>
<evidence type="ECO:0000313" key="1">
    <source>
        <dbReference type="EMBL" id="PSN62247.1"/>
    </source>
</evidence>